<dbReference type="CDD" id="cd03230">
    <property type="entry name" value="ABC_DR_subfamily_A"/>
    <property type="match status" value="1"/>
</dbReference>
<accession>A0ABU5H6L2</accession>
<dbReference type="Proteomes" id="UP001291309">
    <property type="component" value="Unassembled WGS sequence"/>
</dbReference>
<protein>
    <submittedName>
        <fullName evidence="6">ABC transporter ATP-binding protein</fullName>
    </submittedName>
</protein>
<feature type="domain" description="ABC transporter" evidence="5">
    <location>
        <begin position="2"/>
        <end position="231"/>
    </location>
</feature>
<dbReference type="SUPFAM" id="SSF52540">
    <property type="entry name" value="P-loop containing nucleoside triphosphate hydrolases"/>
    <property type="match status" value="1"/>
</dbReference>
<dbReference type="PANTHER" id="PTHR43335:SF4">
    <property type="entry name" value="ABC TRANSPORTER, ATP-BINDING PROTEIN"/>
    <property type="match status" value="1"/>
</dbReference>
<dbReference type="InterPro" id="IPR003439">
    <property type="entry name" value="ABC_transporter-like_ATP-bd"/>
</dbReference>
<evidence type="ECO:0000313" key="6">
    <source>
        <dbReference type="EMBL" id="MDY7229116.1"/>
    </source>
</evidence>
<dbReference type="Pfam" id="PF00005">
    <property type="entry name" value="ABC_tran"/>
    <property type="match status" value="1"/>
</dbReference>
<organism evidence="6 7">
    <name type="scientific">Hyalangium rubrum</name>
    <dbReference type="NCBI Taxonomy" id="3103134"/>
    <lineage>
        <taxon>Bacteria</taxon>
        <taxon>Pseudomonadati</taxon>
        <taxon>Myxococcota</taxon>
        <taxon>Myxococcia</taxon>
        <taxon>Myxococcales</taxon>
        <taxon>Cystobacterineae</taxon>
        <taxon>Archangiaceae</taxon>
        <taxon>Hyalangium</taxon>
    </lineage>
</organism>
<dbReference type="PANTHER" id="PTHR43335">
    <property type="entry name" value="ABC TRANSPORTER, ATP-BINDING PROTEIN"/>
    <property type="match status" value="1"/>
</dbReference>
<reference evidence="6 7" key="1">
    <citation type="submission" date="2023-12" db="EMBL/GenBank/DDBJ databases">
        <title>the genome sequence of Hyalangium sp. s54d21.</title>
        <authorList>
            <person name="Zhang X."/>
        </authorList>
    </citation>
    <scope>NUCLEOTIDE SEQUENCE [LARGE SCALE GENOMIC DNA]</scope>
    <source>
        <strain evidence="7">s54d21</strain>
    </source>
</reference>
<comment type="similarity">
    <text evidence="1">Belongs to the ABC transporter superfamily.</text>
</comment>
<proteinExistence type="inferred from homology"/>
<gene>
    <name evidence="6" type="ORF">SYV04_22070</name>
</gene>
<dbReference type="RefSeq" id="WP_321547837.1">
    <property type="nucleotide sequence ID" value="NZ_JAXIVS010000007.1"/>
</dbReference>
<sequence>MIQVEGLTKYYGEHAAIRDVAFTIGKGEVIGFLGLNGAGKSTTLKILGCVLLPTSGRVVIDGYDAVRDPHEVRKRIGFLPDTPPLYDEMTVGEYLAFVAQLRGVAPSEARSRVTEAEEKTGLREVDTALISTLSHGYRQRVGVAQALVHRPAFLILDEPTSGLDPAQIRGMRELIRGLKGMHTVLVSSHILPEISETCDRLLIIHGGQLVEQGTEEELARKLGGGSIEVEVRGDRAKALEALAGVGPVSVAREEGGVLALRVEASPELRPRVAQALVGAGLELLRLDRGTERLESIFLRLTQQSGGAAPREVAS</sequence>
<evidence type="ECO:0000256" key="3">
    <source>
        <dbReference type="ARBA" id="ARBA00022741"/>
    </source>
</evidence>
<dbReference type="SMART" id="SM00382">
    <property type="entry name" value="AAA"/>
    <property type="match status" value="1"/>
</dbReference>
<evidence type="ECO:0000256" key="1">
    <source>
        <dbReference type="ARBA" id="ARBA00005417"/>
    </source>
</evidence>
<dbReference type="PROSITE" id="PS50893">
    <property type="entry name" value="ABC_TRANSPORTER_2"/>
    <property type="match status" value="1"/>
</dbReference>
<keyword evidence="4 6" id="KW-0067">ATP-binding</keyword>
<dbReference type="Gene3D" id="3.40.50.300">
    <property type="entry name" value="P-loop containing nucleotide triphosphate hydrolases"/>
    <property type="match status" value="1"/>
</dbReference>
<dbReference type="EMBL" id="JAXIVS010000007">
    <property type="protein sequence ID" value="MDY7229116.1"/>
    <property type="molecule type" value="Genomic_DNA"/>
</dbReference>
<evidence type="ECO:0000313" key="7">
    <source>
        <dbReference type="Proteomes" id="UP001291309"/>
    </source>
</evidence>
<comment type="caution">
    <text evidence="6">The sequence shown here is derived from an EMBL/GenBank/DDBJ whole genome shotgun (WGS) entry which is preliminary data.</text>
</comment>
<evidence type="ECO:0000259" key="5">
    <source>
        <dbReference type="PROSITE" id="PS50893"/>
    </source>
</evidence>
<name>A0ABU5H6L2_9BACT</name>
<dbReference type="InterPro" id="IPR027417">
    <property type="entry name" value="P-loop_NTPase"/>
</dbReference>
<evidence type="ECO:0000256" key="2">
    <source>
        <dbReference type="ARBA" id="ARBA00022448"/>
    </source>
</evidence>
<evidence type="ECO:0000256" key="4">
    <source>
        <dbReference type="ARBA" id="ARBA00022840"/>
    </source>
</evidence>
<dbReference type="GO" id="GO:0005524">
    <property type="term" value="F:ATP binding"/>
    <property type="evidence" value="ECO:0007669"/>
    <property type="project" value="UniProtKB-KW"/>
</dbReference>
<keyword evidence="2" id="KW-0813">Transport</keyword>
<keyword evidence="7" id="KW-1185">Reference proteome</keyword>
<keyword evidence="3" id="KW-0547">Nucleotide-binding</keyword>
<dbReference type="InterPro" id="IPR003593">
    <property type="entry name" value="AAA+_ATPase"/>
</dbReference>